<sequence length="288" mass="33784">MGKDRLKELQDFNPQAKYSPVLQNVTTDQEKDASEFLEELDQTRRWIDKIKSNIEKISELHNQKLASVSEAEGKRCSKSIDSSNDEITRYANNIRNKLKKLGEELKKRPDKKDALYRLPYQQYANLSEQFFDCMAEYNKVQCKFKQKYRERVQRQYRIVKEDVTEEEIDAALCNETGDSIFAQEILSPGHQEAKQALEEIKDRHEEILKLEKSIRQLHQMFLDMALLVEQQGETLDHIEINVGEAEDYTEEAKAELIEAKNLNRKIRKKKIIFFIFVLIILAIIAIVL</sequence>
<name>A0AA38M0G5_9CUCU</name>
<dbReference type="PROSITE" id="PS50192">
    <property type="entry name" value="T_SNARE"/>
    <property type="match status" value="1"/>
</dbReference>
<dbReference type="CDD" id="cd15848">
    <property type="entry name" value="SNARE_syntaxin1-like"/>
    <property type="match status" value="1"/>
</dbReference>
<evidence type="ECO:0000256" key="3">
    <source>
        <dbReference type="ARBA" id="ARBA00009063"/>
    </source>
</evidence>
<keyword evidence="9 10" id="KW-0472">Membrane</keyword>
<accession>A0AA38M0G5</accession>
<comment type="caution">
    <text evidence="12">The sequence shown here is derived from an EMBL/GenBank/DDBJ whole genome shotgun (WGS) entry which is preliminary data.</text>
</comment>
<dbReference type="InterPro" id="IPR045242">
    <property type="entry name" value="Syntaxin"/>
</dbReference>
<dbReference type="GO" id="GO:0000149">
    <property type="term" value="F:SNARE binding"/>
    <property type="evidence" value="ECO:0007669"/>
    <property type="project" value="TreeGrafter"/>
</dbReference>
<dbReference type="SMART" id="SM00503">
    <property type="entry name" value="SynN"/>
    <property type="match status" value="1"/>
</dbReference>
<dbReference type="GO" id="GO:0031201">
    <property type="term" value="C:SNARE complex"/>
    <property type="evidence" value="ECO:0007669"/>
    <property type="project" value="TreeGrafter"/>
</dbReference>
<dbReference type="InterPro" id="IPR000727">
    <property type="entry name" value="T_SNARE_dom"/>
</dbReference>
<dbReference type="GO" id="GO:0006887">
    <property type="term" value="P:exocytosis"/>
    <property type="evidence" value="ECO:0007669"/>
    <property type="project" value="TreeGrafter"/>
</dbReference>
<dbReference type="InterPro" id="IPR006011">
    <property type="entry name" value="Syntaxin_N"/>
</dbReference>
<organism evidence="12 13">
    <name type="scientific">Zophobas morio</name>
    <dbReference type="NCBI Taxonomy" id="2755281"/>
    <lineage>
        <taxon>Eukaryota</taxon>
        <taxon>Metazoa</taxon>
        <taxon>Ecdysozoa</taxon>
        <taxon>Arthropoda</taxon>
        <taxon>Hexapoda</taxon>
        <taxon>Insecta</taxon>
        <taxon>Pterygota</taxon>
        <taxon>Neoptera</taxon>
        <taxon>Endopterygota</taxon>
        <taxon>Coleoptera</taxon>
        <taxon>Polyphaga</taxon>
        <taxon>Cucujiformia</taxon>
        <taxon>Tenebrionidae</taxon>
        <taxon>Zophobas</taxon>
    </lineage>
</organism>
<dbReference type="Proteomes" id="UP001168821">
    <property type="component" value="Unassembled WGS sequence"/>
</dbReference>
<comment type="similarity">
    <text evidence="3">Belongs to the syntaxin family.</text>
</comment>
<evidence type="ECO:0000256" key="10">
    <source>
        <dbReference type="SAM" id="Phobius"/>
    </source>
</evidence>
<keyword evidence="5 10" id="KW-0812">Transmembrane</keyword>
<dbReference type="GO" id="GO:0006906">
    <property type="term" value="P:vesicle fusion"/>
    <property type="evidence" value="ECO:0007669"/>
    <property type="project" value="TreeGrafter"/>
</dbReference>
<dbReference type="InterPro" id="IPR010989">
    <property type="entry name" value="SNARE"/>
</dbReference>
<proteinExistence type="inferred from homology"/>
<dbReference type="EMBL" id="JALNTZ010001222">
    <property type="protein sequence ID" value="KAJ3626951.1"/>
    <property type="molecule type" value="Genomic_DNA"/>
</dbReference>
<evidence type="ECO:0000256" key="6">
    <source>
        <dbReference type="ARBA" id="ARBA00022775"/>
    </source>
</evidence>
<keyword evidence="13" id="KW-1185">Reference proteome</keyword>
<dbReference type="Gene3D" id="1.20.58.70">
    <property type="match status" value="1"/>
</dbReference>
<dbReference type="GO" id="GO:0048278">
    <property type="term" value="P:vesicle docking"/>
    <property type="evidence" value="ECO:0007669"/>
    <property type="project" value="TreeGrafter"/>
</dbReference>
<reference evidence="12" key="1">
    <citation type="journal article" date="2023" name="G3 (Bethesda)">
        <title>Whole genome assemblies of Zophobas morio and Tenebrio molitor.</title>
        <authorList>
            <person name="Kaur S."/>
            <person name="Stinson S.A."/>
            <person name="diCenzo G.C."/>
        </authorList>
    </citation>
    <scope>NUCLEOTIDE SEQUENCE</scope>
    <source>
        <strain evidence="12">QUZm001</strain>
    </source>
</reference>
<dbReference type="GO" id="GO:0006836">
    <property type="term" value="P:neurotransmitter transport"/>
    <property type="evidence" value="ECO:0007669"/>
    <property type="project" value="UniProtKB-KW"/>
</dbReference>
<dbReference type="Pfam" id="PF00804">
    <property type="entry name" value="Syntaxin"/>
    <property type="match status" value="1"/>
</dbReference>
<evidence type="ECO:0000256" key="4">
    <source>
        <dbReference type="ARBA" id="ARBA00022448"/>
    </source>
</evidence>
<feature type="domain" description="T-SNARE coiled-coil homology" evidence="11">
    <location>
        <begin position="197"/>
        <end position="259"/>
    </location>
</feature>
<dbReference type="FunFam" id="1.20.5.110:FF:000022">
    <property type="entry name" value="Syntaxin 19"/>
    <property type="match status" value="1"/>
</dbReference>
<feature type="non-terminal residue" evidence="12">
    <location>
        <position position="288"/>
    </location>
</feature>
<dbReference type="Pfam" id="PF05739">
    <property type="entry name" value="SNARE"/>
    <property type="match status" value="1"/>
</dbReference>
<dbReference type="SUPFAM" id="SSF47661">
    <property type="entry name" value="t-snare proteins"/>
    <property type="match status" value="1"/>
</dbReference>
<evidence type="ECO:0000256" key="2">
    <source>
        <dbReference type="ARBA" id="ARBA00004211"/>
    </source>
</evidence>
<evidence type="ECO:0000313" key="12">
    <source>
        <dbReference type="EMBL" id="KAJ3626951.1"/>
    </source>
</evidence>
<evidence type="ECO:0000313" key="13">
    <source>
        <dbReference type="Proteomes" id="UP001168821"/>
    </source>
</evidence>
<keyword evidence="6" id="KW-0532">Neurotransmitter transport</keyword>
<dbReference type="PANTHER" id="PTHR19957:SF307">
    <property type="entry name" value="PROTEIN SSO1-RELATED"/>
    <property type="match status" value="1"/>
</dbReference>
<dbReference type="GO" id="GO:0005886">
    <property type="term" value="C:plasma membrane"/>
    <property type="evidence" value="ECO:0007669"/>
    <property type="project" value="TreeGrafter"/>
</dbReference>
<evidence type="ECO:0000256" key="5">
    <source>
        <dbReference type="ARBA" id="ARBA00022692"/>
    </source>
</evidence>
<dbReference type="GO" id="GO:0006886">
    <property type="term" value="P:intracellular protein transport"/>
    <property type="evidence" value="ECO:0007669"/>
    <property type="project" value="TreeGrafter"/>
</dbReference>
<dbReference type="GO" id="GO:0012505">
    <property type="term" value="C:endomembrane system"/>
    <property type="evidence" value="ECO:0007669"/>
    <property type="project" value="UniProtKB-SubCell"/>
</dbReference>
<keyword evidence="4" id="KW-0813">Transport</keyword>
<protein>
    <recommendedName>
        <fullName evidence="11">t-SNARE coiled-coil homology domain-containing protein</fullName>
    </recommendedName>
</protein>
<comment type="subcellular location">
    <subcellularLocation>
        <location evidence="1">Endomembrane system</location>
        <topology evidence="1">Peripheral membrane protein</topology>
    </subcellularLocation>
    <subcellularLocation>
        <location evidence="2">Membrane</location>
        <topology evidence="2">Single-pass type IV membrane protein</topology>
    </subcellularLocation>
</comment>
<dbReference type="GO" id="GO:0005484">
    <property type="term" value="F:SNAP receptor activity"/>
    <property type="evidence" value="ECO:0007669"/>
    <property type="project" value="TreeGrafter"/>
</dbReference>
<evidence type="ECO:0000256" key="8">
    <source>
        <dbReference type="ARBA" id="ARBA00023054"/>
    </source>
</evidence>
<gene>
    <name evidence="12" type="ORF">Zmor_004106</name>
</gene>
<dbReference type="Gene3D" id="1.20.5.110">
    <property type="match status" value="1"/>
</dbReference>
<evidence type="ECO:0000259" key="11">
    <source>
        <dbReference type="PROSITE" id="PS50192"/>
    </source>
</evidence>
<keyword evidence="8" id="KW-0175">Coiled coil</keyword>
<dbReference type="AlphaFoldDB" id="A0AA38M0G5"/>
<feature type="transmembrane region" description="Helical" evidence="10">
    <location>
        <begin position="271"/>
        <end position="287"/>
    </location>
</feature>
<evidence type="ECO:0000256" key="9">
    <source>
        <dbReference type="ARBA" id="ARBA00023136"/>
    </source>
</evidence>
<keyword evidence="7 10" id="KW-1133">Transmembrane helix</keyword>
<dbReference type="SMART" id="SM00397">
    <property type="entry name" value="t_SNARE"/>
    <property type="match status" value="1"/>
</dbReference>
<dbReference type="PANTHER" id="PTHR19957">
    <property type="entry name" value="SYNTAXIN"/>
    <property type="match status" value="1"/>
</dbReference>
<evidence type="ECO:0000256" key="1">
    <source>
        <dbReference type="ARBA" id="ARBA00004184"/>
    </source>
</evidence>
<evidence type="ECO:0000256" key="7">
    <source>
        <dbReference type="ARBA" id="ARBA00022989"/>
    </source>
</evidence>